<evidence type="ECO:0000313" key="2">
    <source>
        <dbReference type="EMBL" id="KEF50927.1"/>
    </source>
</evidence>
<dbReference type="STRING" id="1182545.A0A072NU85"/>
<dbReference type="OrthoDB" id="4838853at2759"/>
<dbReference type="AlphaFoldDB" id="A0A072NU85"/>
<evidence type="ECO:0000256" key="1">
    <source>
        <dbReference type="SAM" id="Phobius"/>
    </source>
</evidence>
<name>A0A072NU85_9EURO</name>
<evidence type="ECO:0000313" key="3">
    <source>
        <dbReference type="Proteomes" id="UP000027920"/>
    </source>
</evidence>
<sequence>MIFVDVCVMLIALYYSLAKLTDMRDWLVFTIVTATWGGSLYWEMTIRTFRLTMRDGFYRPLGATPRWSFDYLTYVSFLCVIAVLTLFVVGTIRSPVWMKVLSMPVPPILFCLGGSIFILDIFHLVDWKAPFRLSSTPVAPQFVRGCTISSKIQ</sequence>
<keyword evidence="3" id="KW-1185">Reference proteome</keyword>
<dbReference type="HOGENOM" id="CLU_1713254_0_0_1"/>
<feature type="transmembrane region" description="Helical" evidence="1">
    <location>
        <begin position="71"/>
        <end position="92"/>
    </location>
</feature>
<dbReference type="Proteomes" id="UP000027920">
    <property type="component" value="Unassembled WGS sequence"/>
</dbReference>
<feature type="transmembrane region" description="Helical" evidence="1">
    <location>
        <begin position="28"/>
        <end position="50"/>
    </location>
</feature>
<gene>
    <name evidence="2" type="ORF">A1O9_13019</name>
</gene>
<dbReference type="GeneID" id="25287912"/>
<organism evidence="2 3">
    <name type="scientific">Exophiala aquamarina CBS 119918</name>
    <dbReference type="NCBI Taxonomy" id="1182545"/>
    <lineage>
        <taxon>Eukaryota</taxon>
        <taxon>Fungi</taxon>
        <taxon>Dikarya</taxon>
        <taxon>Ascomycota</taxon>
        <taxon>Pezizomycotina</taxon>
        <taxon>Eurotiomycetes</taxon>
        <taxon>Chaetothyriomycetidae</taxon>
        <taxon>Chaetothyriales</taxon>
        <taxon>Herpotrichiellaceae</taxon>
        <taxon>Exophiala</taxon>
    </lineage>
</organism>
<dbReference type="RefSeq" id="XP_013253517.1">
    <property type="nucleotide sequence ID" value="XM_013398063.1"/>
</dbReference>
<keyword evidence="1" id="KW-0472">Membrane</keyword>
<keyword evidence="1" id="KW-0812">Transmembrane</keyword>
<dbReference type="PANTHER" id="PTHR42024:SF1">
    <property type="entry name" value="AMINO ACID PERMEASE_ SLC12A DOMAIN-CONTAINING PROTEIN"/>
    <property type="match status" value="1"/>
</dbReference>
<accession>A0A072NU85</accession>
<dbReference type="PANTHER" id="PTHR42024">
    <property type="entry name" value="AMINO ACID PERMEASE_ SLC12A DOMAIN-CONTAINING PROTEIN"/>
    <property type="match status" value="1"/>
</dbReference>
<comment type="caution">
    <text evidence="2">The sequence shown here is derived from an EMBL/GenBank/DDBJ whole genome shotgun (WGS) entry which is preliminary data.</text>
</comment>
<protein>
    <submittedName>
        <fullName evidence="2">Uncharacterized protein</fullName>
    </submittedName>
</protein>
<reference evidence="2 3" key="1">
    <citation type="submission" date="2013-03" db="EMBL/GenBank/DDBJ databases">
        <title>The Genome Sequence of Exophiala aquamarina CBS 119918.</title>
        <authorList>
            <consortium name="The Broad Institute Genomics Platform"/>
            <person name="Cuomo C."/>
            <person name="de Hoog S."/>
            <person name="Gorbushina A."/>
            <person name="Walker B."/>
            <person name="Young S.K."/>
            <person name="Zeng Q."/>
            <person name="Gargeya S."/>
            <person name="Fitzgerald M."/>
            <person name="Haas B."/>
            <person name="Abouelleil A."/>
            <person name="Allen A.W."/>
            <person name="Alvarado L."/>
            <person name="Arachchi H.M."/>
            <person name="Berlin A.M."/>
            <person name="Chapman S.B."/>
            <person name="Gainer-Dewar J."/>
            <person name="Goldberg J."/>
            <person name="Griggs A."/>
            <person name="Gujja S."/>
            <person name="Hansen M."/>
            <person name="Howarth C."/>
            <person name="Imamovic A."/>
            <person name="Ireland A."/>
            <person name="Larimer J."/>
            <person name="McCowan C."/>
            <person name="Murphy C."/>
            <person name="Pearson M."/>
            <person name="Poon T.W."/>
            <person name="Priest M."/>
            <person name="Roberts A."/>
            <person name="Saif S."/>
            <person name="Shea T."/>
            <person name="Sisk P."/>
            <person name="Sykes S."/>
            <person name="Wortman J."/>
            <person name="Nusbaum C."/>
            <person name="Birren B."/>
        </authorList>
    </citation>
    <scope>NUCLEOTIDE SEQUENCE [LARGE SCALE GENOMIC DNA]</scope>
    <source>
        <strain evidence="2 3">CBS 119918</strain>
    </source>
</reference>
<keyword evidence="1" id="KW-1133">Transmembrane helix</keyword>
<dbReference type="VEuPathDB" id="FungiDB:A1O9_13019"/>
<feature type="transmembrane region" description="Helical" evidence="1">
    <location>
        <begin position="104"/>
        <end position="125"/>
    </location>
</feature>
<dbReference type="EMBL" id="AMGV01000044">
    <property type="protein sequence ID" value="KEF50927.1"/>
    <property type="molecule type" value="Genomic_DNA"/>
</dbReference>
<proteinExistence type="predicted"/>